<sequence length="328" mass="36878">MKRVFSGIQPTGIIHIGNYLGAVKNWVALQEQYDSLFSVVDMHAITSSYFQVGSGTHIAEQLKESTKITAATLLACGVKNIFIQSQVPEHAYLMWIFSCISPMSWFQIMTQFKEKKSALNGASLGLFAYPALMAADILLYKAELVPVGDDQTQHLELARNVASRYNGLFGDFFPLPQPLYTTGTRIMSLRDATTKMSKSAKSEMSRVNLLDSPDEIRNKFIKAKTDSEGTVKYDLTRIEVANLFHILSEFTGKKPEMLEAEYRWGDSLAFKQTIAEVVIEKLRPIREKTEELMKGDNLFEDLEKGRQKAGELASLHIKEIKKTVGFTV</sequence>
<evidence type="ECO:0000313" key="11">
    <source>
        <dbReference type="EMBL" id="CAG9314956.1"/>
    </source>
</evidence>
<dbReference type="AlphaFoldDB" id="A0AAU9IMF4"/>
<evidence type="ECO:0000256" key="4">
    <source>
        <dbReference type="ARBA" id="ARBA00022598"/>
    </source>
</evidence>
<evidence type="ECO:0000256" key="3">
    <source>
        <dbReference type="ARBA" id="ARBA00013161"/>
    </source>
</evidence>
<evidence type="ECO:0000313" key="12">
    <source>
        <dbReference type="Proteomes" id="UP001162131"/>
    </source>
</evidence>
<dbReference type="SUPFAM" id="SSF52374">
    <property type="entry name" value="Nucleotidylyl transferase"/>
    <property type="match status" value="1"/>
</dbReference>
<dbReference type="InterPro" id="IPR002306">
    <property type="entry name" value="Trp-tRNA-ligase"/>
</dbReference>
<evidence type="ECO:0000256" key="8">
    <source>
        <dbReference type="ARBA" id="ARBA00023146"/>
    </source>
</evidence>
<dbReference type="InterPro" id="IPR002305">
    <property type="entry name" value="aa-tRNA-synth_Ic"/>
</dbReference>
<reference evidence="11" key="1">
    <citation type="submission" date="2021-09" db="EMBL/GenBank/DDBJ databases">
        <authorList>
            <consortium name="AG Swart"/>
            <person name="Singh M."/>
            <person name="Singh A."/>
            <person name="Seah K."/>
            <person name="Emmerich C."/>
        </authorList>
    </citation>
    <scope>NUCLEOTIDE SEQUENCE</scope>
    <source>
        <strain evidence="11">ATCC30299</strain>
    </source>
</reference>
<dbReference type="InterPro" id="IPR014729">
    <property type="entry name" value="Rossmann-like_a/b/a_fold"/>
</dbReference>
<dbReference type="InterPro" id="IPR050203">
    <property type="entry name" value="Trp-tRNA_synthetase"/>
</dbReference>
<comment type="caution">
    <text evidence="11">The sequence shown here is derived from an EMBL/GenBank/DDBJ whole genome shotgun (WGS) entry which is preliminary data.</text>
</comment>
<evidence type="ECO:0000256" key="1">
    <source>
        <dbReference type="ARBA" id="ARBA00004173"/>
    </source>
</evidence>
<protein>
    <recommendedName>
        <fullName evidence="3">tryptophan--tRNA ligase</fullName>
        <ecNumber evidence="3">6.1.1.2</ecNumber>
    </recommendedName>
    <alternativeName>
        <fullName evidence="9">Tryptophanyl-tRNA synthetase</fullName>
    </alternativeName>
</protein>
<keyword evidence="5 10" id="KW-0547">Nucleotide-binding</keyword>
<organism evidence="11 12">
    <name type="scientific">Blepharisma stoltei</name>
    <dbReference type="NCBI Taxonomy" id="1481888"/>
    <lineage>
        <taxon>Eukaryota</taxon>
        <taxon>Sar</taxon>
        <taxon>Alveolata</taxon>
        <taxon>Ciliophora</taxon>
        <taxon>Postciliodesmatophora</taxon>
        <taxon>Heterotrichea</taxon>
        <taxon>Heterotrichida</taxon>
        <taxon>Blepharismidae</taxon>
        <taxon>Blepharisma</taxon>
    </lineage>
</organism>
<evidence type="ECO:0000256" key="7">
    <source>
        <dbReference type="ARBA" id="ARBA00022917"/>
    </source>
</evidence>
<dbReference type="Proteomes" id="UP001162131">
    <property type="component" value="Unassembled WGS sequence"/>
</dbReference>
<name>A0AAU9IMF4_9CILI</name>
<dbReference type="GO" id="GO:0004830">
    <property type="term" value="F:tryptophan-tRNA ligase activity"/>
    <property type="evidence" value="ECO:0007669"/>
    <property type="project" value="UniProtKB-EC"/>
</dbReference>
<dbReference type="GO" id="GO:0005524">
    <property type="term" value="F:ATP binding"/>
    <property type="evidence" value="ECO:0007669"/>
    <property type="project" value="UniProtKB-KW"/>
</dbReference>
<dbReference type="NCBIfam" id="TIGR00233">
    <property type="entry name" value="trpS"/>
    <property type="match status" value="1"/>
</dbReference>
<comment type="subcellular location">
    <subcellularLocation>
        <location evidence="1">Mitochondrion</location>
    </subcellularLocation>
</comment>
<dbReference type="PANTHER" id="PTHR43766">
    <property type="entry name" value="TRYPTOPHAN--TRNA LIGASE, MITOCHONDRIAL"/>
    <property type="match status" value="1"/>
</dbReference>
<keyword evidence="7 10" id="KW-0648">Protein biosynthesis</keyword>
<dbReference type="InterPro" id="IPR001412">
    <property type="entry name" value="aa-tRNA-synth_I_CS"/>
</dbReference>
<keyword evidence="6 10" id="KW-0067">ATP-binding</keyword>
<gene>
    <name evidence="11" type="ORF">BSTOLATCC_MIC12734</name>
</gene>
<evidence type="ECO:0000256" key="6">
    <source>
        <dbReference type="ARBA" id="ARBA00022840"/>
    </source>
</evidence>
<dbReference type="PANTHER" id="PTHR43766:SF1">
    <property type="entry name" value="TRYPTOPHAN--TRNA LIGASE, MITOCHONDRIAL"/>
    <property type="match status" value="1"/>
</dbReference>
<evidence type="ECO:0000256" key="9">
    <source>
        <dbReference type="ARBA" id="ARBA00030268"/>
    </source>
</evidence>
<dbReference type="Pfam" id="PF00579">
    <property type="entry name" value="tRNA-synt_1b"/>
    <property type="match status" value="1"/>
</dbReference>
<dbReference type="PROSITE" id="PS00178">
    <property type="entry name" value="AA_TRNA_LIGASE_I"/>
    <property type="match status" value="1"/>
</dbReference>
<comment type="similarity">
    <text evidence="2 10">Belongs to the class-I aminoacyl-tRNA synthetase family.</text>
</comment>
<keyword evidence="12" id="KW-1185">Reference proteome</keyword>
<dbReference type="FunFam" id="1.10.240.10:FF:000002">
    <property type="entry name" value="Tryptophan--tRNA ligase"/>
    <property type="match status" value="1"/>
</dbReference>
<evidence type="ECO:0000256" key="10">
    <source>
        <dbReference type="RuleBase" id="RU363036"/>
    </source>
</evidence>
<dbReference type="Gene3D" id="1.10.240.10">
    <property type="entry name" value="Tyrosyl-Transfer RNA Synthetase"/>
    <property type="match status" value="1"/>
</dbReference>
<dbReference type="GO" id="GO:0005739">
    <property type="term" value="C:mitochondrion"/>
    <property type="evidence" value="ECO:0007669"/>
    <property type="project" value="UniProtKB-SubCell"/>
</dbReference>
<accession>A0AAU9IMF4</accession>
<dbReference type="Gene3D" id="3.40.50.620">
    <property type="entry name" value="HUPs"/>
    <property type="match status" value="1"/>
</dbReference>
<proteinExistence type="inferred from homology"/>
<dbReference type="GO" id="GO:0006436">
    <property type="term" value="P:tryptophanyl-tRNA aminoacylation"/>
    <property type="evidence" value="ECO:0007669"/>
    <property type="project" value="InterPro"/>
</dbReference>
<keyword evidence="8 10" id="KW-0030">Aminoacyl-tRNA synthetase</keyword>
<dbReference type="PRINTS" id="PR01039">
    <property type="entry name" value="TRNASYNTHTRP"/>
</dbReference>
<dbReference type="EMBL" id="CAJZBQ010000013">
    <property type="protein sequence ID" value="CAG9314956.1"/>
    <property type="molecule type" value="Genomic_DNA"/>
</dbReference>
<dbReference type="CDD" id="cd00806">
    <property type="entry name" value="TrpRS_core"/>
    <property type="match status" value="1"/>
</dbReference>
<dbReference type="EC" id="6.1.1.2" evidence="3"/>
<evidence type="ECO:0000256" key="2">
    <source>
        <dbReference type="ARBA" id="ARBA00005594"/>
    </source>
</evidence>
<keyword evidence="4 10" id="KW-0436">Ligase</keyword>
<evidence type="ECO:0000256" key="5">
    <source>
        <dbReference type="ARBA" id="ARBA00022741"/>
    </source>
</evidence>